<sequence>MSVKMISLGVLGLVAVAAAGWLGWLYSLPPAPPAMAASAVPPEETQAMLAALKPPKRERPVIAIIGINDATETTDYLMPYGILRRADIADVLLVATQEGPVSLYPALTVEPDTTIAAFDAQYPEGADYVIVPAMSRDDDPAALDWIRGQSSKGAIVVGVCVGAKVVGAAGLLDGRQATTHWYYLTELLKRSPTIEHVANRRFVVDGNVATTTGITASMPMMLTLIEAIAGRDKAVEVARGLGVDTWDARHASGAFRFNRSFARTVIGNSATFWTREQLAIALEEGMDEVSLALVADAWSRTYRSKALTFAEGPITSKNGARIVPDRSGSWRGDERIADFADAKPAQVLDATLQAIEQRYGRRTTDVVAMELEYPR</sequence>
<reference evidence="2 3" key="1">
    <citation type="submission" date="2024-01" db="EMBL/GenBank/DDBJ databases">
        <title>New evidence supports the origin of RcGTA from prophage.</title>
        <authorList>
            <person name="Xu Y."/>
            <person name="Liu B."/>
            <person name="Chen F."/>
        </authorList>
    </citation>
    <scope>NUCLEOTIDE SEQUENCE [LARGE SCALE GENOMIC DNA]</scope>
    <source>
        <strain evidence="2 3">CBW1107-2</strain>
    </source>
</reference>
<protein>
    <submittedName>
        <fullName evidence="2">DJ-1/PfpI family protein</fullName>
    </submittedName>
</protein>
<dbReference type="InterPro" id="IPR002818">
    <property type="entry name" value="DJ-1/PfpI"/>
</dbReference>
<evidence type="ECO:0000313" key="3">
    <source>
        <dbReference type="Proteomes" id="UP001559025"/>
    </source>
</evidence>
<dbReference type="PANTHER" id="PTHR43130:SF3">
    <property type="entry name" value="HTH-TYPE TRANSCRIPTIONAL REGULATOR RV1931C"/>
    <property type="match status" value="1"/>
</dbReference>
<evidence type="ECO:0000259" key="1">
    <source>
        <dbReference type="Pfam" id="PF01965"/>
    </source>
</evidence>
<dbReference type="SUPFAM" id="SSF52317">
    <property type="entry name" value="Class I glutamine amidotransferase-like"/>
    <property type="match status" value="1"/>
</dbReference>
<dbReference type="InterPro" id="IPR052158">
    <property type="entry name" value="INH-QAR"/>
</dbReference>
<dbReference type="EMBL" id="JAZHFV010000006">
    <property type="protein sequence ID" value="MEX4009336.1"/>
    <property type="molecule type" value="Genomic_DNA"/>
</dbReference>
<name>A0ABV3WXB3_9HYPH</name>
<dbReference type="Pfam" id="PF01965">
    <property type="entry name" value="DJ-1_PfpI"/>
    <property type="match status" value="1"/>
</dbReference>
<dbReference type="PANTHER" id="PTHR43130">
    <property type="entry name" value="ARAC-FAMILY TRANSCRIPTIONAL REGULATOR"/>
    <property type="match status" value="1"/>
</dbReference>
<gene>
    <name evidence="2" type="ORF">V1479_18645</name>
</gene>
<evidence type="ECO:0000313" key="2">
    <source>
        <dbReference type="EMBL" id="MEX4009336.1"/>
    </source>
</evidence>
<keyword evidence="3" id="KW-1185">Reference proteome</keyword>
<accession>A0ABV3WXB3</accession>
<feature type="domain" description="DJ-1/PfpI" evidence="1">
    <location>
        <begin position="65"/>
        <end position="226"/>
    </location>
</feature>
<dbReference type="Gene3D" id="3.40.50.880">
    <property type="match status" value="1"/>
</dbReference>
<dbReference type="RefSeq" id="WP_368804263.1">
    <property type="nucleotide sequence ID" value="NZ_JAZHFV010000006.1"/>
</dbReference>
<proteinExistence type="predicted"/>
<organism evidence="2 3">
    <name type="scientific">Neoaquamicrobium sediminum</name>
    <dbReference type="NCBI Taxonomy" id="1849104"/>
    <lineage>
        <taxon>Bacteria</taxon>
        <taxon>Pseudomonadati</taxon>
        <taxon>Pseudomonadota</taxon>
        <taxon>Alphaproteobacteria</taxon>
        <taxon>Hyphomicrobiales</taxon>
        <taxon>Phyllobacteriaceae</taxon>
        <taxon>Neoaquamicrobium</taxon>
    </lineage>
</organism>
<dbReference type="InterPro" id="IPR029062">
    <property type="entry name" value="Class_I_gatase-like"/>
</dbReference>
<comment type="caution">
    <text evidence="2">The sequence shown here is derived from an EMBL/GenBank/DDBJ whole genome shotgun (WGS) entry which is preliminary data.</text>
</comment>
<dbReference type="Proteomes" id="UP001559025">
    <property type="component" value="Unassembled WGS sequence"/>
</dbReference>